<dbReference type="Pfam" id="PF04984">
    <property type="entry name" value="Phage_sheath_1"/>
    <property type="match status" value="1"/>
</dbReference>
<dbReference type="InterPro" id="IPR020287">
    <property type="entry name" value="Tail_sheath_C"/>
</dbReference>
<protein>
    <recommendedName>
        <fullName evidence="6">Tail sheath protein C-terminal domain-containing protein</fullName>
    </recommendedName>
</protein>
<organism evidence="4 5">
    <name type="scientific">Halomonas ventosae</name>
    <dbReference type="NCBI Taxonomy" id="229007"/>
    <lineage>
        <taxon>Bacteria</taxon>
        <taxon>Pseudomonadati</taxon>
        <taxon>Pseudomonadota</taxon>
        <taxon>Gammaproteobacteria</taxon>
        <taxon>Oceanospirillales</taxon>
        <taxon>Halomonadaceae</taxon>
        <taxon>Halomonas</taxon>
    </lineage>
</organism>
<dbReference type="PANTHER" id="PTHR35861:SF1">
    <property type="entry name" value="PHAGE TAIL SHEATH PROTEIN"/>
    <property type="match status" value="1"/>
</dbReference>
<gene>
    <name evidence="4" type="ORF">BCL64_108133</name>
</gene>
<feature type="domain" description="Tail sheath protein subtilisin-like" evidence="2">
    <location>
        <begin position="357"/>
        <end position="538"/>
    </location>
</feature>
<dbReference type="RefSeq" id="WP_106231003.1">
    <property type="nucleotide sequence ID" value="NZ_PVTM01000008.1"/>
</dbReference>
<comment type="caution">
    <text evidence="4">The sequence shown here is derived from an EMBL/GenBank/DDBJ whole genome shotgun (WGS) entry which is preliminary data.</text>
</comment>
<comment type="similarity">
    <text evidence="1">Belongs to the myoviridae tail sheath protein family.</text>
</comment>
<dbReference type="Proteomes" id="UP000239896">
    <property type="component" value="Unassembled WGS sequence"/>
</dbReference>
<proteinExistence type="inferred from homology"/>
<evidence type="ECO:0000259" key="3">
    <source>
        <dbReference type="Pfam" id="PF17482"/>
    </source>
</evidence>
<dbReference type="AlphaFoldDB" id="A0A2T0VM67"/>
<dbReference type="InterPro" id="IPR035089">
    <property type="entry name" value="Phage_sheath_subtilisin"/>
</dbReference>
<feature type="domain" description="Tail sheath protein C-terminal" evidence="3">
    <location>
        <begin position="544"/>
        <end position="649"/>
    </location>
</feature>
<evidence type="ECO:0000259" key="2">
    <source>
        <dbReference type="Pfam" id="PF04984"/>
    </source>
</evidence>
<dbReference type="Gene3D" id="3.40.50.11780">
    <property type="match status" value="2"/>
</dbReference>
<dbReference type="Pfam" id="PF17482">
    <property type="entry name" value="Phage_sheath_1C"/>
    <property type="match status" value="1"/>
</dbReference>
<evidence type="ECO:0000313" key="4">
    <source>
        <dbReference type="EMBL" id="PRY71372.1"/>
    </source>
</evidence>
<dbReference type="PANTHER" id="PTHR35861">
    <property type="match status" value="1"/>
</dbReference>
<evidence type="ECO:0000313" key="5">
    <source>
        <dbReference type="Proteomes" id="UP000239896"/>
    </source>
</evidence>
<dbReference type="EMBL" id="PVTM01000008">
    <property type="protein sequence ID" value="PRY71372.1"/>
    <property type="molecule type" value="Genomic_DNA"/>
</dbReference>
<evidence type="ECO:0000256" key="1">
    <source>
        <dbReference type="ARBA" id="ARBA00008005"/>
    </source>
</evidence>
<sequence length="656" mass="68661">MSNYMHPGVYIEHVPSGLLAIAAVSTSVAAFIGRVNRGALVTDDKEDGKPVLITSQAQFASLFGELDGAAGGLRNMGSAPDSFGFAVQSFFANGGTKAYIVPVGDGNGEASTAAFTDPLNAGMGFYFTARSEGVWADGMVLRIRRAVEDANPLLATYDVEIGVPDGRGELDPVLETHTDMTLDPASGQFLAATIDQASLLVSARHETVASAGGGAIEGFESGDLSGFDPSTISSGDTIELSFTGDTVSGQPVVVTFPGGAVTLGDLAVVIQAQVRGAATVSARANFVAAVTRDNTILLLPGQSATAGTVNTVTVSGGSAETSLAFDTGSAVPYPSPWAGHPATPLDISFAGGVVHGAPANADYTNALIHLRDYRDISILMLPGKVWTSGGDNGALEAAITHAEFMQNRMVLIDPPDPVGAARLQSPTDVKDLGAPTSPYSVLYYPWMEVANPYYDPDTAANLPKTFRIPPGPFAAGVWARTDARRGVWKAPAGLEATIRSAVGPTIDIGADLQDNLNEFGVNCFRAIIGPTVVWGARTRATKTKPEYRYVPVRRTQNMIGESLYGALQAVVFEPNDHKLWSSLRANVGAFMDTLHRAGAFQGEKASDAYYVKCGLGSTMTQADIDAGVVRVVVGFAPLKPAEFVVVQIKQIVGQTR</sequence>
<dbReference type="InterPro" id="IPR052042">
    <property type="entry name" value="Tail_sheath_structural"/>
</dbReference>
<name>A0A2T0VM67_9GAMM</name>
<reference evidence="4 5" key="1">
    <citation type="submission" date="2018-03" db="EMBL/GenBank/DDBJ databases">
        <title>Comparative analysis of microorganisms from saline springs in Andes Mountain Range, Colombia.</title>
        <authorList>
            <person name="Rubin E."/>
        </authorList>
    </citation>
    <scope>NUCLEOTIDE SEQUENCE [LARGE SCALE GENOMIC DNA]</scope>
    <source>
        <strain evidence="4 5">USBA 854</strain>
    </source>
</reference>
<accession>A0A2T0VM67</accession>
<keyword evidence="5" id="KW-1185">Reference proteome</keyword>
<evidence type="ECO:0008006" key="6">
    <source>
        <dbReference type="Google" id="ProtNLM"/>
    </source>
</evidence>